<dbReference type="Proteomes" id="UP000260665">
    <property type="component" value="Unassembled WGS sequence"/>
</dbReference>
<organism evidence="4 5">
    <name type="scientific">Rhodoferax lacus</name>
    <dbReference type="NCBI Taxonomy" id="2184758"/>
    <lineage>
        <taxon>Bacteria</taxon>
        <taxon>Pseudomonadati</taxon>
        <taxon>Pseudomonadota</taxon>
        <taxon>Betaproteobacteria</taxon>
        <taxon>Burkholderiales</taxon>
        <taxon>Comamonadaceae</taxon>
        <taxon>Rhodoferax</taxon>
    </lineage>
</organism>
<gene>
    <name evidence="4" type="ORF">DIC66_04620</name>
</gene>
<evidence type="ECO:0000256" key="2">
    <source>
        <dbReference type="SAM" id="Phobius"/>
    </source>
</evidence>
<dbReference type="EMBL" id="QFZK01000002">
    <property type="protein sequence ID" value="RFO98014.1"/>
    <property type="molecule type" value="Genomic_DNA"/>
</dbReference>
<dbReference type="NCBIfam" id="TIGR03382">
    <property type="entry name" value="GC_trans_RRR"/>
    <property type="match status" value="1"/>
</dbReference>
<proteinExistence type="predicted"/>
<keyword evidence="3" id="KW-0732">Signal</keyword>
<sequence>MMKPIFKTVCAALVLAAFAAPSFADGRKNDDDNKKHVQVPQIKKGDFDRPGSAHSVPEINGAGASLALALLGGVVLIMRERRKS</sequence>
<keyword evidence="2" id="KW-1133">Transmembrane helix</keyword>
<feature type="chain" id="PRO_5017780626" description="Gram-positive cocci surface proteins LPxTG domain-containing protein" evidence="3">
    <location>
        <begin position="25"/>
        <end position="84"/>
    </location>
</feature>
<feature type="transmembrane region" description="Helical" evidence="2">
    <location>
        <begin position="59"/>
        <end position="78"/>
    </location>
</feature>
<evidence type="ECO:0000256" key="3">
    <source>
        <dbReference type="SAM" id="SignalP"/>
    </source>
</evidence>
<dbReference type="AlphaFoldDB" id="A0A3E1RF79"/>
<evidence type="ECO:0000313" key="4">
    <source>
        <dbReference type="EMBL" id="RFO98014.1"/>
    </source>
</evidence>
<accession>A0A3E1RF79</accession>
<keyword evidence="2" id="KW-0472">Membrane</keyword>
<keyword evidence="5" id="KW-1185">Reference proteome</keyword>
<reference evidence="4 5" key="1">
    <citation type="submission" date="2018-05" db="EMBL/GenBank/DDBJ databases">
        <title>Rhodoferax soyangensis sp.nov., isolated from an oligotrophic freshwater lake.</title>
        <authorList>
            <person name="Park M."/>
        </authorList>
    </citation>
    <scope>NUCLEOTIDE SEQUENCE [LARGE SCALE GENOMIC DNA]</scope>
    <source>
        <strain evidence="4 5">IMCC26218</strain>
    </source>
</reference>
<name>A0A3E1RF79_9BURK</name>
<keyword evidence="2" id="KW-0812">Transmembrane</keyword>
<feature type="signal peptide" evidence="3">
    <location>
        <begin position="1"/>
        <end position="24"/>
    </location>
</feature>
<protein>
    <recommendedName>
        <fullName evidence="6">Gram-positive cocci surface proteins LPxTG domain-containing protein</fullName>
    </recommendedName>
</protein>
<feature type="compositionally biased region" description="Basic and acidic residues" evidence="1">
    <location>
        <begin position="25"/>
        <end position="35"/>
    </location>
</feature>
<evidence type="ECO:0000313" key="5">
    <source>
        <dbReference type="Proteomes" id="UP000260665"/>
    </source>
</evidence>
<comment type="caution">
    <text evidence="4">The sequence shown here is derived from an EMBL/GenBank/DDBJ whole genome shotgun (WGS) entry which is preliminary data.</text>
</comment>
<dbReference type="InterPro" id="IPR017756">
    <property type="entry name" value="TM_Gly-Cys-Arg_CS"/>
</dbReference>
<feature type="region of interest" description="Disordered" evidence="1">
    <location>
        <begin position="23"/>
        <end position="54"/>
    </location>
</feature>
<evidence type="ECO:0008006" key="6">
    <source>
        <dbReference type="Google" id="ProtNLM"/>
    </source>
</evidence>
<evidence type="ECO:0000256" key="1">
    <source>
        <dbReference type="SAM" id="MobiDB-lite"/>
    </source>
</evidence>